<proteinExistence type="predicted"/>
<reference evidence="1 2" key="1">
    <citation type="submission" date="2020-10" db="EMBL/GenBank/DDBJ databases">
        <title>Complete genome sequence of Cupriavidus basilensis CCUG 49340T.</title>
        <authorList>
            <person name="Salva-Serra F."/>
            <person name="Donoso R.A."/>
            <person name="Cho K.H."/>
            <person name="Yoo J.A."/>
            <person name="Lee K."/>
            <person name="Yoon S.-H."/>
            <person name="Perez-Pantoja D."/>
            <person name="Moore E.R.B."/>
        </authorList>
    </citation>
    <scope>NUCLEOTIDE SEQUENCE [LARGE SCALE GENOMIC DNA]</scope>
    <source>
        <strain evidence="2">CCUG 49340</strain>
    </source>
</reference>
<sequence length="82" mass="8311">MANTITTANIAQAANAPILPVDLLHALQQNALTIAVDTSSANVYAVSYSPAIAALTDRMVLWCKAKTANGGASTLNVNGLGA</sequence>
<dbReference type="RefSeq" id="WP_150990566.1">
    <property type="nucleotide sequence ID" value="NZ_CP062803.1"/>
</dbReference>
<gene>
    <name evidence="1" type="ORF">F7R26_007760</name>
</gene>
<dbReference type="GeneID" id="98400800"/>
<name>A0A643FR07_9BURK</name>
<accession>A0A643FR07</accession>
<dbReference type="Proteomes" id="UP000397656">
    <property type="component" value="Chromosome 1"/>
</dbReference>
<dbReference type="AlphaFoldDB" id="A0A643FR07"/>
<dbReference type="EMBL" id="CP062803">
    <property type="protein sequence ID" value="QOT77907.1"/>
    <property type="molecule type" value="Genomic_DNA"/>
</dbReference>
<evidence type="ECO:0000313" key="2">
    <source>
        <dbReference type="Proteomes" id="UP000397656"/>
    </source>
</evidence>
<organism evidence="1 2">
    <name type="scientific">Cupriavidus basilensis</name>
    <dbReference type="NCBI Taxonomy" id="68895"/>
    <lineage>
        <taxon>Bacteria</taxon>
        <taxon>Pseudomonadati</taxon>
        <taxon>Pseudomonadota</taxon>
        <taxon>Betaproteobacteria</taxon>
        <taxon>Burkholderiales</taxon>
        <taxon>Burkholderiaceae</taxon>
        <taxon>Cupriavidus</taxon>
    </lineage>
</organism>
<evidence type="ECO:0000313" key="1">
    <source>
        <dbReference type="EMBL" id="QOT77907.1"/>
    </source>
</evidence>
<protein>
    <submittedName>
        <fullName evidence="1">Uncharacterized protein</fullName>
    </submittedName>
</protein>